<dbReference type="Pfam" id="PF04138">
    <property type="entry name" value="GtrA_DPMS_TM"/>
    <property type="match status" value="1"/>
</dbReference>
<feature type="transmembrane region" description="Helical" evidence="6">
    <location>
        <begin position="94"/>
        <end position="116"/>
    </location>
</feature>
<keyword evidence="3 6" id="KW-0812">Transmembrane</keyword>
<evidence type="ECO:0000256" key="6">
    <source>
        <dbReference type="SAM" id="Phobius"/>
    </source>
</evidence>
<dbReference type="InterPro" id="IPR007267">
    <property type="entry name" value="GtrA_DPMS_TM"/>
</dbReference>
<dbReference type="RefSeq" id="WP_188673152.1">
    <property type="nucleotide sequence ID" value="NZ_BMGP01000001.1"/>
</dbReference>
<dbReference type="PANTHER" id="PTHR38459">
    <property type="entry name" value="PROPHAGE BACTOPRENOL-LINKED GLUCOSE TRANSLOCASE HOMOLOG"/>
    <property type="match status" value="1"/>
</dbReference>
<dbReference type="EMBL" id="BMGP01000001">
    <property type="protein sequence ID" value="GGF14203.1"/>
    <property type="molecule type" value="Genomic_DNA"/>
</dbReference>
<keyword evidence="4 6" id="KW-1133">Transmembrane helix</keyword>
<feature type="transmembrane region" description="Helical" evidence="6">
    <location>
        <begin position="122"/>
        <end position="143"/>
    </location>
</feature>
<reference evidence="8 9" key="1">
    <citation type="journal article" date="2014" name="Int. J. Syst. Evol. Microbiol.">
        <title>Complete genome sequence of Corynebacterium casei LMG S-19264T (=DSM 44701T), isolated from a smear-ripened cheese.</title>
        <authorList>
            <consortium name="US DOE Joint Genome Institute (JGI-PGF)"/>
            <person name="Walter F."/>
            <person name="Albersmeier A."/>
            <person name="Kalinowski J."/>
            <person name="Ruckert C."/>
        </authorList>
    </citation>
    <scope>NUCLEOTIDE SEQUENCE [LARGE SCALE GENOMIC DNA]</scope>
    <source>
        <strain evidence="8 9">CGMCC 1.12976</strain>
    </source>
</reference>
<evidence type="ECO:0000256" key="1">
    <source>
        <dbReference type="ARBA" id="ARBA00004141"/>
    </source>
</evidence>
<evidence type="ECO:0000259" key="7">
    <source>
        <dbReference type="Pfam" id="PF04138"/>
    </source>
</evidence>
<sequence length="198" mass="21818">MLRGQFGLIATLYSRLLKYLLKFGVVGAVGFVVDVVVFNALLVGGIGSDHWLSGPIWAKVVSVAAATLVTWFGNRYWTFREHRRANYLRELFEFSVVAVSGLLINLVCLYISHYVLGYTSLIADNISGTLIGTLLATIFRFVLYRYWVFNQHRVADDETRPALDSEQKAELGAAALFEDDQAAAADASPDAPGPNPTL</sequence>
<evidence type="ECO:0000256" key="4">
    <source>
        <dbReference type="ARBA" id="ARBA00022989"/>
    </source>
</evidence>
<protein>
    <recommendedName>
        <fullName evidence="7">GtrA/DPMS transmembrane domain-containing protein</fullName>
    </recommendedName>
</protein>
<name>A0A917EW83_9MICO</name>
<evidence type="ECO:0000256" key="5">
    <source>
        <dbReference type="ARBA" id="ARBA00023136"/>
    </source>
</evidence>
<keyword evidence="9" id="KW-1185">Reference proteome</keyword>
<evidence type="ECO:0000313" key="8">
    <source>
        <dbReference type="EMBL" id="GGF14203.1"/>
    </source>
</evidence>
<dbReference type="GO" id="GO:0000271">
    <property type="term" value="P:polysaccharide biosynthetic process"/>
    <property type="evidence" value="ECO:0007669"/>
    <property type="project" value="InterPro"/>
</dbReference>
<dbReference type="InterPro" id="IPR051401">
    <property type="entry name" value="GtrA_CellWall_Glycosyl"/>
</dbReference>
<accession>A0A917EW83</accession>
<comment type="caution">
    <text evidence="8">The sequence shown here is derived from an EMBL/GenBank/DDBJ whole genome shotgun (WGS) entry which is preliminary data.</text>
</comment>
<proteinExistence type="inferred from homology"/>
<dbReference type="PANTHER" id="PTHR38459:SF1">
    <property type="entry name" value="PROPHAGE BACTOPRENOL-LINKED GLUCOSE TRANSLOCASE HOMOLOG"/>
    <property type="match status" value="1"/>
</dbReference>
<feature type="transmembrane region" description="Helical" evidence="6">
    <location>
        <begin position="20"/>
        <end position="44"/>
    </location>
</feature>
<feature type="transmembrane region" description="Helical" evidence="6">
    <location>
        <begin position="56"/>
        <end position="73"/>
    </location>
</feature>
<comment type="similarity">
    <text evidence="2">Belongs to the GtrA family.</text>
</comment>
<comment type="subcellular location">
    <subcellularLocation>
        <location evidence="1">Membrane</location>
        <topology evidence="1">Multi-pass membrane protein</topology>
    </subcellularLocation>
</comment>
<organism evidence="8 9">
    <name type="scientific">Subtercola lobariae</name>
    <dbReference type="NCBI Taxonomy" id="1588641"/>
    <lineage>
        <taxon>Bacteria</taxon>
        <taxon>Bacillati</taxon>
        <taxon>Actinomycetota</taxon>
        <taxon>Actinomycetes</taxon>
        <taxon>Micrococcales</taxon>
        <taxon>Microbacteriaceae</taxon>
        <taxon>Subtercola</taxon>
    </lineage>
</organism>
<keyword evidence="5 6" id="KW-0472">Membrane</keyword>
<evidence type="ECO:0000256" key="3">
    <source>
        <dbReference type="ARBA" id="ARBA00022692"/>
    </source>
</evidence>
<dbReference type="GO" id="GO:0005886">
    <property type="term" value="C:plasma membrane"/>
    <property type="evidence" value="ECO:0007669"/>
    <property type="project" value="TreeGrafter"/>
</dbReference>
<feature type="domain" description="GtrA/DPMS transmembrane" evidence="7">
    <location>
        <begin position="22"/>
        <end position="149"/>
    </location>
</feature>
<evidence type="ECO:0000256" key="2">
    <source>
        <dbReference type="ARBA" id="ARBA00009399"/>
    </source>
</evidence>
<dbReference type="Proteomes" id="UP000598775">
    <property type="component" value="Unassembled WGS sequence"/>
</dbReference>
<dbReference type="AlphaFoldDB" id="A0A917EW83"/>
<evidence type="ECO:0000313" key="9">
    <source>
        <dbReference type="Proteomes" id="UP000598775"/>
    </source>
</evidence>
<gene>
    <name evidence="8" type="ORF">GCM10011399_05080</name>
</gene>